<dbReference type="InterPro" id="IPR008507">
    <property type="entry name" value="DUF789"/>
</dbReference>
<feature type="compositionally biased region" description="Low complexity" evidence="1">
    <location>
        <begin position="11"/>
        <end position="46"/>
    </location>
</feature>
<gene>
    <name evidence="2" type="ORF">SELMODRAFT_441616</name>
</gene>
<dbReference type="OrthoDB" id="1920576at2759"/>
<feature type="compositionally biased region" description="Low complexity" evidence="1">
    <location>
        <begin position="98"/>
        <end position="111"/>
    </location>
</feature>
<feature type="compositionally biased region" description="Basic residues" evidence="1">
    <location>
        <begin position="82"/>
        <end position="93"/>
    </location>
</feature>
<dbReference type="eggNOG" id="ENOG502QRCT">
    <property type="taxonomic scope" value="Eukaryota"/>
</dbReference>
<evidence type="ECO:0000313" key="3">
    <source>
        <dbReference type="Proteomes" id="UP000001514"/>
    </source>
</evidence>
<dbReference type="Gramene" id="EFJ27327">
    <property type="protein sequence ID" value="EFJ27327"/>
    <property type="gene ID" value="SELMODRAFT_441616"/>
</dbReference>
<keyword evidence="3" id="KW-1185">Reference proteome</keyword>
<feature type="region of interest" description="Disordered" evidence="1">
    <location>
        <begin position="1"/>
        <end position="111"/>
    </location>
</feature>
<evidence type="ECO:0000313" key="2">
    <source>
        <dbReference type="EMBL" id="EFJ27327.1"/>
    </source>
</evidence>
<dbReference type="Pfam" id="PF05623">
    <property type="entry name" value="DUF789"/>
    <property type="match status" value="1"/>
</dbReference>
<evidence type="ECO:0000256" key="1">
    <source>
        <dbReference type="SAM" id="MobiDB-lite"/>
    </source>
</evidence>
<dbReference type="PANTHER" id="PTHR32010:SF18">
    <property type="entry name" value="DUF789 FAMILY PROTEIN"/>
    <property type="match status" value="1"/>
</dbReference>
<dbReference type="InParanoid" id="D8RL18"/>
<feature type="compositionally biased region" description="Basic and acidic residues" evidence="1">
    <location>
        <begin position="47"/>
        <end position="59"/>
    </location>
</feature>
<organism evidence="3">
    <name type="scientific">Selaginella moellendorffii</name>
    <name type="common">Spikemoss</name>
    <dbReference type="NCBI Taxonomy" id="88036"/>
    <lineage>
        <taxon>Eukaryota</taxon>
        <taxon>Viridiplantae</taxon>
        <taxon>Streptophyta</taxon>
        <taxon>Embryophyta</taxon>
        <taxon>Tracheophyta</taxon>
        <taxon>Lycopodiopsida</taxon>
        <taxon>Selaginellales</taxon>
        <taxon>Selaginellaceae</taxon>
        <taxon>Selaginella</taxon>
    </lineage>
</organism>
<dbReference type="KEGG" id="smo:SELMODRAFT_441616"/>
<dbReference type="PANTHER" id="PTHR32010">
    <property type="entry name" value="PHOTOSYSTEM II STABILITY/ASSEMBLY FACTOR HCF136, CHLOROPLASTIC"/>
    <property type="match status" value="1"/>
</dbReference>
<dbReference type="AlphaFoldDB" id="D8RL18"/>
<reference evidence="2 3" key="1">
    <citation type="journal article" date="2011" name="Science">
        <title>The Selaginella genome identifies genetic changes associated with the evolution of vascular plants.</title>
        <authorList>
            <person name="Banks J.A."/>
            <person name="Nishiyama T."/>
            <person name="Hasebe M."/>
            <person name="Bowman J.L."/>
            <person name="Gribskov M."/>
            <person name="dePamphilis C."/>
            <person name="Albert V.A."/>
            <person name="Aono N."/>
            <person name="Aoyama T."/>
            <person name="Ambrose B.A."/>
            <person name="Ashton N.W."/>
            <person name="Axtell M.J."/>
            <person name="Barker E."/>
            <person name="Barker M.S."/>
            <person name="Bennetzen J.L."/>
            <person name="Bonawitz N.D."/>
            <person name="Chapple C."/>
            <person name="Cheng C."/>
            <person name="Correa L.G."/>
            <person name="Dacre M."/>
            <person name="DeBarry J."/>
            <person name="Dreyer I."/>
            <person name="Elias M."/>
            <person name="Engstrom E.M."/>
            <person name="Estelle M."/>
            <person name="Feng L."/>
            <person name="Finet C."/>
            <person name="Floyd S.K."/>
            <person name="Frommer W.B."/>
            <person name="Fujita T."/>
            <person name="Gramzow L."/>
            <person name="Gutensohn M."/>
            <person name="Harholt J."/>
            <person name="Hattori M."/>
            <person name="Heyl A."/>
            <person name="Hirai T."/>
            <person name="Hiwatashi Y."/>
            <person name="Ishikawa M."/>
            <person name="Iwata M."/>
            <person name="Karol K.G."/>
            <person name="Koehler B."/>
            <person name="Kolukisaoglu U."/>
            <person name="Kubo M."/>
            <person name="Kurata T."/>
            <person name="Lalonde S."/>
            <person name="Li K."/>
            <person name="Li Y."/>
            <person name="Litt A."/>
            <person name="Lyons E."/>
            <person name="Manning G."/>
            <person name="Maruyama T."/>
            <person name="Michael T.P."/>
            <person name="Mikami K."/>
            <person name="Miyazaki S."/>
            <person name="Morinaga S."/>
            <person name="Murata T."/>
            <person name="Mueller-Roeber B."/>
            <person name="Nelson D.R."/>
            <person name="Obara M."/>
            <person name="Oguri Y."/>
            <person name="Olmstead R.G."/>
            <person name="Onodera N."/>
            <person name="Petersen B.L."/>
            <person name="Pils B."/>
            <person name="Prigge M."/>
            <person name="Rensing S.A."/>
            <person name="Riano-Pachon D.M."/>
            <person name="Roberts A.W."/>
            <person name="Sato Y."/>
            <person name="Scheller H.V."/>
            <person name="Schulz B."/>
            <person name="Schulz C."/>
            <person name="Shakirov E.V."/>
            <person name="Shibagaki N."/>
            <person name="Shinohara N."/>
            <person name="Shippen D.E."/>
            <person name="Soerensen I."/>
            <person name="Sotooka R."/>
            <person name="Sugimoto N."/>
            <person name="Sugita M."/>
            <person name="Sumikawa N."/>
            <person name="Tanurdzic M."/>
            <person name="Theissen G."/>
            <person name="Ulvskov P."/>
            <person name="Wakazuki S."/>
            <person name="Weng J.K."/>
            <person name="Willats W.W."/>
            <person name="Wipf D."/>
            <person name="Wolf P.G."/>
            <person name="Yang L."/>
            <person name="Zimmer A.D."/>
            <person name="Zhu Q."/>
            <person name="Mitros T."/>
            <person name="Hellsten U."/>
            <person name="Loque D."/>
            <person name="Otillar R."/>
            <person name="Salamov A."/>
            <person name="Schmutz J."/>
            <person name="Shapiro H."/>
            <person name="Lindquist E."/>
            <person name="Lucas S."/>
            <person name="Rokhsar D."/>
            <person name="Grigoriev I.V."/>
        </authorList>
    </citation>
    <scope>NUCLEOTIDE SEQUENCE [LARGE SCALE GENOMIC DNA]</scope>
</reference>
<dbReference type="Proteomes" id="UP000001514">
    <property type="component" value="Unassembled WGS sequence"/>
</dbReference>
<proteinExistence type="predicted"/>
<dbReference type="HOGENOM" id="CLU_700958_0_0_1"/>
<protein>
    <submittedName>
        <fullName evidence="2">Uncharacterized protein</fullName>
    </submittedName>
</protein>
<sequence length="395" mass="44046">MGVALAPHKNPQQQQQQHPAPAEPQQDCARLACCRRCSSIPSSSSKENSRPNQELERSARAPQSSASSSPAAAAAMPVTAIKNHKKKKKKKPQHATVAPPAGSSSPPASSPSWIEEEEFVSLLKAQDLQPTVEALRCSCAASSQHQDLAEIDKVLEVVAPKVLSTSCARNPPPCVCRLKNPGRLRKLSLQSVWDWFEEPSICGIQVKSCGEGDDRFDAYLVPYISAIRLFGNRSDETVPLLFEFYETEQLTLRLPLHHRIQELLKENPSSCIINGDPTLLERCSFRSLHPSSWFAVAWYPIYKVPEGQFRCVFLTYHSLGHVQASGSLPVLGLQTYHCQVEQWFTLKQGNEDCSETLKQRLTSLDRAALVMSRGSDPVSQKFQHSDYEFFTSRKY</sequence>
<feature type="compositionally biased region" description="Low complexity" evidence="1">
    <location>
        <begin position="60"/>
        <end position="75"/>
    </location>
</feature>
<accession>D8RL18</accession>
<name>D8RL18_SELML</name>
<dbReference type="EMBL" id="GL377582">
    <property type="protein sequence ID" value="EFJ27327.1"/>
    <property type="molecule type" value="Genomic_DNA"/>
</dbReference>